<dbReference type="AlphaFoldDB" id="A0A4U5NJI7"/>
<protein>
    <submittedName>
        <fullName evidence="1">Uncharacterized protein</fullName>
    </submittedName>
</protein>
<proteinExistence type="predicted"/>
<accession>A0A4U5NJI7</accession>
<gene>
    <name evidence="1" type="ORF">L596_016669</name>
</gene>
<reference evidence="1 2" key="2">
    <citation type="journal article" date="2019" name="G3 (Bethesda)">
        <title>Hybrid Assembly of the Genome of the Entomopathogenic Nematode Steinernema carpocapsae Identifies the X-Chromosome.</title>
        <authorList>
            <person name="Serra L."/>
            <person name="Macchietto M."/>
            <person name="Macias-Munoz A."/>
            <person name="McGill C.J."/>
            <person name="Rodriguez I.M."/>
            <person name="Rodriguez B."/>
            <person name="Murad R."/>
            <person name="Mortazavi A."/>
        </authorList>
    </citation>
    <scope>NUCLEOTIDE SEQUENCE [LARGE SCALE GENOMIC DNA]</scope>
    <source>
        <strain evidence="1 2">ALL</strain>
    </source>
</reference>
<organism evidence="1 2">
    <name type="scientific">Steinernema carpocapsae</name>
    <name type="common">Entomopathogenic nematode</name>
    <dbReference type="NCBI Taxonomy" id="34508"/>
    <lineage>
        <taxon>Eukaryota</taxon>
        <taxon>Metazoa</taxon>
        <taxon>Ecdysozoa</taxon>
        <taxon>Nematoda</taxon>
        <taxon>Chromadorea</taxon>
        <taxon>Rhabditida</taxon>
        <taxon>Tylenchina</taxon>
        <taxon>Panagrolaimomorpha</taxon>
        <taxon>Strongyloidoidea</taxon>
        <taxon>Steinernematidae</taxon>
        <taxon>Steinernema</taxon>
    </lineage>
</organism>
<reference evidence="1 2" key="1">
    <citation type="journal article" date="2015" name="Genome Biol.">
        <title>Comparative genomics of Steinernema reveals deeply conserved gene regulatory networks.</title>
        <authorList>
            <person name="Dillman A.R."/>
            <person name="Macchietto M."/>
            <person name="Porter C.F."/>
            <person name="Rogers A."/>
            <person name="Williams B."/>
            <person name="Antoshechkin I."/>
            <person name="Lee M.M."/>
            <person name="Goodwin Z."/>
            <person name="Lu X."/>
            <person name="Lewis E.E."/>
            <person name="Goodrich-Blair H."/>
            <person name="Stock S.P."/>
            <person name="Adams B.J."/>
            <person name="Sternberg P.W."/>
            <person name="Mortazavi A."/>
        </authorList>
    </citation>
    <scope>NUCLEOTIDE SEQUENCE [LARGE SCALE GENOMIC DNA]</scope>
    <source>
        <strain evidence="1 2">ALL</strain>
    </source>
</reference>
<keyword evidence="2" id="KW-1185">Reference proteome</keyword>
<name>A0A4U5NJI7_STECR</name>
<sequence length="112" mass="12860">MKVQHPNSNQLFKFLRVSEIRMGQFNCWSTDDDKLFPLTSSFELLIKMVRSMMPSPSCNHPGLFITGDYDKPLHVSRFCCWNGLYGPDYGRVQAFRRTNFGGASKESNLGQM</sequence>
<comment type="caution">
    <text evidence="1">The sequence shown here is derived from an EMBL/GenBank/DDBJ whole genome shotgun (WGS) entry which is preliminary data.</text>
</comment>
<evidence type="ECO:0000313" key="2">
    <source>
        <dbReference type="Proteomes" id="UP000298663"/>
    </source>
</evidence>
<dbReference type="EMBL" id="AZBU02000004">
    <property type="protein sequence ID" value="TKR83012.1"/>
    <property type="molecule type" value="Genomic_DNA"/>
</dbReference>
<evidence type="ECO:0000313" key="1">
    <source>
        <dbReference type="EMBL" id="TKR83012.1"/>
    </source>
</evidence>
<dbReference type="Proteomes" id="UP000298663">
    <property type="component" value="Unassembled WGS sequence"/>
</dbReference>